<dbReference type="EMBL" id="UGRI01000001">
    <property type="protein sequence ID" value="SUA20434.1"/>
    <property type="molecule type" value="Genomic_DNA"/>
</dbReference>
<dbReference type="PANTHER" id="PTHR43018">
    <property type="entry name" value="PHOSPHO-2-DEHYDRO-3-DEOXYHEPTONATE ALDOLASE"/>
    <property type="match status" value="1"/>
</dbReference>
<protein>
    <submittedName>
        <fullName evidence="1">Chorismate mutase-related protein</fullName>
    </submittedName>
</protein>
<reference evidence="1" key="1">
    <citation type="submission" date="2018-06" db="EMBL/GenBank/DDBJ databases">
        <authorList>
            <consortium name="Pathogen Informatics"/>
            <person name="Doyle S."/>
        </authorList>
    </citation>
    <scope>NUCLEOTIDE SEQUENCE [LARGE SCALE GENOMIC DNA]</scope>
    <source>
        <strain evidence="1">NCTC11421</strain>
    </source>
</reference>
<dbReference type="InterPro" id="IPR052899">
    <property type="entry name" value="Class-I_DAHP_synthase"/>
</dbReference>
<organism evidence="1">
    <name type="scientific">Neisseria gonorrhoeae</name>
    <dbReference type="NCBI Taxonomy" id="485"/>
    <lineage>
        <taxon>Bacteria</taxon>
        <taxon>Pseudomonadati</taxon>
        <taxon>Pseudomonadota</taxon>
        <taxon>Betaproteobacteria</taxon>
        <taxon>Neisseriales</taxon>
        <taxon>Neisseriaceae</taxon>
        <taxon>Neisseria</taxon>
    </lineage>
</organism>
<evidence type="ECO:0000313" key="1">
    <source>
        <dbReference type="EMBL" id="SUA20434.1"/>
    </source>
</evidence>
<name>A0A378VUN9_NEIGO</name>
<proteinExistence type="predicted"/>
<dbReference type="AlphaFoldDB" id="A0A378VUN9"/>
<accession>A0A378VUN9</accession>
<dbReference type="PANTHER" id="PTHR43018:SF3">
    <property type="entry name" value="CARBOXYSOME FORMATION PROTEIN"/>
    <property type="match status" value="1"/>
</dbReference>
<gene>
    <name evidence="1" type="ORF">NCTC11421_00517</name>
</gene>
<sequence>MSVREVQTLPEVEKAVRILDTWKTVSRENRAEDSRVAAKGVAFGGGETVRIAAEPSVWSNADAVFLDPFSLRQTYTTL</sequence>